<evidence type="ECO:0000259" key="6">
    <source>
        <dbReference type="PROSITE" id="PS51898"/>
    </source>
</evidence>
<feature type="domain" description="Core-binding (CB)" evidence="7">
    <location>
        <begin position="72"/>
        <end position="154"/>
    </location>
</feature>
<evidence type="ECO:0000313" key="8">
    <source>
        <dbReference type="EMBL" id="MFB9714785.1"/>
    </source>
</evidence>
<comment type="caution">
    <text evidence="8">The sequence shown here is derived from an EMBL/GenBank/DDBJ whole genome shotgun (WGS) entry which is preliminary data.</text>
</comment>
<evidence type="ECO:0000313" key="9">
    <source>
        <dbReference type="Proteomes" id="UP001589536"/>
    </source>
</evidence>
<evidence type="ECO:0000256" key="3">
    <source>
        <dbReference type="ARBA" id="ARBA00023125"/>
    </source>
</evidence>
<accession>A0ABV5UR62</accession>
<organism evidence="8 9">
    <name type="scientific">Arthrobacter methylotrophus</name>
    <dbReference type="NCBI Taxonomy" id="121291"/>
    <lineage>
        <taxon>Bacteria</taxon>
        <taxon>Bacillati</taxon>
        <taxon>Actinomycetota</taxon>
        <taxon>Actinomycetes</taxon>
        <taxon>Micrococcales</taxon>
        <taxon>Micrococcaceae</taxon>
        <taxon>Arthrobacter</taxon>
    </lineage>
</organism>
<dbReference type="InterPro" id="IPR044068">
    <property type="entry name" value="CB"/>
</dbReference>
<feature type="domain" description="Tyr recombinase" evidence="6">
    <location>
        <begin position="202"/>
        <end position="392"/>
    </location>
</feature>
<name>A0ABV5UR62_9MICC</name>
<dbReference type="InterPro" id="IPR010998">
    <property type="entry name" value="Integrase_recombinase_N"/>
</dbReference>
<dbReference type="Pfam" id="PF00589">
    <property type="entry name" value="Phage_integrase"/>
    <property type="match status" value="1"/>
</dbReference>
<reference evidence="8 9" key="1">
    <citation type="submission" date="2024-09" db="EMBL/GenBank/DDBJ databases">
        <authorList>
            <person name="Sun Q."/>
            <person name="Mori K."/>
        </authorList>
    </citation>
    <scope>NUCLEOTIDE SEQUENCE [LARGE SCALE GENOMIC DNA]</scope>
    <source>
        <strain evidence="8 9">JCM 13519</strain>
    </source>
</reference>
<evidence type="ECO:0000256" key="2">
    <source>
        <dbReference type="ARBA" id="ARBA00022908"/>
    </source>
</evidence>
<dbReference type="PROSITE" id="PS51898">
    <property type="entry name" value="TYR_RECOMBINASE"/>
    <property type="match status" value="1"/>
</dbReference>
<keyword evidence="2" id="KW-0229">DNA integration</keyword>
<dbReference type="Gene3D" id="1.10.443.10">
    <property type="entry name" value="Intergrase catalytic core"/>
    <property type="match status" value="1"/>
</dbReference>
<dbReference type="SUPFAM" id="SSF56349">
    <property type="entry name" value="DNA breaking-rejoining enzymes"/>
    <property type="match status" value="1"/>
</dbReference>
<dbReference type="PANTHER" id="PTHR30629:SF2">
    <property type="entry name" value="PROPHAGE INTEGRASE INTS-RELATED"/>
    <property type="match status" value="1"/>
</dbReference>
<evidence type="ECO:0000256" key="1">
    <source>
        <dbReference type="ARBA" id="ARBA00008857"/>
    </source>
</evidence>
<dbReference type="InterPro" id="IPR013762">
    <property type="entry name" value="Integrase-like_cat_sf"/>
</dbReference>
<keyword evidence="3 5" id="KW-0238">DNA-binding</keyword>
<evidence type="ECO:0000259" key="7">
    <source>
        <dbReference type="PROSITE" id="PS51900"/>
    </source>
</evidence>
<dbReference type="InterPro" id="IPR053876">
    <property type="entry name" value="Phage_int_M"/>
</dbReference>
<dbReference type="PANTHER" id="PTHR30629">
    <property type="entry name" value="PROPHAGE INTEGRASE"/>
    <property type="match status" value="1"/>
</dbReference>
<dbReference type="Pfam" id="PF22022">
    <property type="entry name" value="Phage_int_M"/>
    <property type="match status" value="1"/>
</dbReference>
<keyword evidence="9" id="KW-1185">Reference proteome</keyword>
<gene>
    <name evidence="8" type="ORF">ACFFPI_11695</name>
</gene>
<dbReference type="RefSeq" id="WP_345047136.1">
    <property type="nucleotide sequence ID" value="NZ_BAABED010000001.1"/>
</dbReference>
<dbReference type="PROSITE" id="PS51900">
    <property type="entry name" value="CB"/>
    <property type="match status" value="1"/>
</dbReference>
<dbReference type="InterPro" id="IPR050808">
    <property type="entry name" value="Phage_Integrase"/>
</dbReference>
<sequence length="405" mass="44988">MPRPPLEVGKYGKISTSETNGVYTSRARLRFFNGMVRQISATGADEKKSTAALKRKITATLQSAGSEITALSPIRELAELWYADKREEGLAPNTVERHRQILDTYILKAIGGLPVREATTGKLDRLVKEVSRRNGPGTAKLVKSVLAGMMGLATRYDALEHNPVDNVQTPKQPRPNVRALSPEQYAELRAIAVEKLRPATREERRARAGDDGRRMGGANRSGTLLDVMDFLIATGVRPAEALALTWEKVTLDAEVPFVQIDSTVVRLRGQGLIIQPRTKTGDTRLLALPEHAISMLNRRRPALIEGSRLVFTSVRGTLIDPATMRKIWRDVFRETEYSWVTQKTLRKTVATALSWAQNPGFAATQLGHTSDAMTRRFYIERSRLPHDARMVLDAFADPTLLIGSD</sequence>
<dbReference type="Gene3D" id="1.10.150.130">
    <property type="match status" value="1"/>
</dbReference>
<keyword evidence="4" id="KW-0233">DNA recombination</keyword>
<evidence type="ECO:0000256" key="5">
    <source>
        <dbReference type="PROSITE-ProRule" id="PRU01248"/>
    </source>
</evidence>
<evidence type="ECO:0000256" key="4">
    <source>
        <dbReference type="ARBA" id="ARBA00023172"/>
    </source>
</evidence>
<dbReference type="Proteomes" id="UP001589536">
    <property type="component" value="Unassembled WGS sequence"/>
</dbReference>
<proteinExistence type="inferred from homology"/>
<dbReference type="EMBL" id="JBHMBH010000026">
    <property type="protein sequence ID" value="MFB9714785.1"/>
    <property type="molecule type" value="Genomic_DNA"/>
</dbReference>
<dbReference type="InterPro" id="IPR002104">
    <property type="entry name" value="Integrase_catalytic"/>
</dbReference>
<protein>
    <submittedName>
        <fullName evidence="8">Tyrosine-type recombinase/integrase</fullName>
    </submittedName>
</protein>
<dbReference type="InterPro" id="IPR011010">
    <property type="entry name" value="DNA_brk_join_enz"/>
</dbReference>
<comment type="similarity">
    <text evidence="1">Belongs to the 'phage' integrase family.</text>
</comment>